<evidence type="ECO:0000256" key="1">
    <source>
        <dbReference type="SAM" id="Phobius"/>
    </source>
</evidence>
<protein>
    <recommendedName>
        <fullName evidence="4">LapA family protein</fullName>
    </recommendedName>
</protein>
<accession>A0A3A9YD47</accession>
<dbReference type="OrthoDB" id="4334695at2"/>
<comment type="caution">
    <text evidence="2">The sequence shown here is derived from an EMBL/GenBank/DDBJ whole genome shotgun (WGS) entry which is preliminary data.</text>
</comment>
<dbReference type="Proteomes" id="UP000272474">
    <property type="component" value="Unassembled WGS sequence"/>
</dbReference>
<sequence>MTSRDFWTPVRIALALLAVLTLVFVFENTQSTRVRLIGPVLHMPLWAALFATGVVGALCGAFLTRYRRRR</sequence>
<dbReference type="EMBL" id="RBAL01000038">
    <property type="protein sequence ID" value="RKN35118.1"/>
    <property type="molecule type" value="Genomic_DNA"/>
</dbReference>
<gene>
    <name evidence="2" type="ORF">D7294_31050</name>
</gene>
<reference evidence="2 3" key="1">
    <citation type="journal article" date="2014" name="Int. J. Syst. Evol. Microbiol.">
        <title>Streptomyces hoynatensis sp. nov., isolated from deep marine sediment.</title>
        <authorList>
            <person name="Veyisoglu A."/>
            <person name="Sahin N."/>
        </authorList>
    </citation>
    <scope>NUCLEOTIDE SEQUENCE [LARGE SCALE GENOMIC DNA]</scope>
    <source>
        <strain evidence="2 3">KCTC 29097</strain>
    </source>
</reference>
<evidence type="ECO:0000313" key="3">
    <source>
        <dbReference type="Proteomes" id="UP000272474"/>
    </source>
</evidence>
<dbReference type="AlphaFoldDB" id="A0A3A9YD47"/>
<keyword evidence="1" id="KW-0472">Membrane</keyword>
<keyword evidence="3" id="KW-1185">Reference proteome</keyword>
<proteinExistence type="predicted"/>
<name>A0A3A9YD47_9ACTN</name>
<feature type="transmembrane region" description="Helical" evidence="1">
    <location>
        <begin position="45"/>
        <end position="64"/>
    </location>
</feature>
<evidence type="ECO:0008006" key="4">
    <source>
        <dbReference type="Google" id="ProtNLM"/>
    </source>
</evidence>
<organism evidence="2 3">
    <name type="scientific">Streptomyces hoynatensis</name>
    <dbReference type="NCBI Taxonomy" id="1141874"/>
    <lineage>
        <taxon>Bacteria</taxon>
        <taxon>Bacillati</taxon>
        <taxon>Actinomycetota</taxon>
        <taxon>Actinomycetes</taxon>
        <taxon>Kitasatosporales</taxon>
        <taxon>Streptomycetaceae</taxon>
        <taxon>Streptomyces</taxon>
    </lineage>
</organism>
<keyword evidence="1" id="KW-0812">Transmembrane</keyword>
<keyword evidence="1" id="KW-1133">Transmembrane helix</keyword>
<evidence type="ECO:0000313" key="2">
    <source>
        <dbReference type="EMBL" id="RKN35118.1"/>
    </source>
</evidence>